<evidence type="ECO:0000256" key="7">
    <source>
        <dbReference type="ARBA" id="ARBA00023242"/>
    </source>
</evidence>
<keyword evidence="4" id="KW-0963">Cytoplasm</keyword>
<proteinExistence type="inferred from homology"/>
<keyword evidence="14" id="KW-1185">Reference proteome</keyword>
<evidence type="ECO:0000256" key="1">
    <source>
        <dbReference type="ARBA" id="ARBA00004123"/>
    </source>
</evidence>
<keyword evidence="8" id="KW-0131">Cell cycle</keyword>
<evidence type="ECO:0000256" key="6">
    <source>
        <dbReference type="ARBA" id="ARBA00023187"/>
    </source>
</evidence>
<dbReference type="EMBL" id="CM035426">
    <property type="protein sequence ID" value="KAH7316170.1"/>
    <property type="molecule type" value="Genomic_DNA"/>
</dbReference>
<evidence type="ECO:0000313" key="14">
    <source>
        <dbReference type="Proteomes" id="UP000825935"/>
    </source>
</evidence>
<keyword evidence="5" id="KW-0507">mRNA processing</keyword>
<feature type="compositionally biased region" description="Basic and acidic residues" evidence="10">
    <location>
        <begin position="276"/>
        <end position="314"/>
    </location>
</feature>
<dbReference type="Pfam" id="PF13297">
    <property type="entry name" value="SDE2_2C"/>
    <property type="match status" value="1"/>
</dbReference>
<evidence type="ECO:0000256" key="9">
    <source>
        <dbReference type="SAM" id="Coils"/>
    </source>
</evidence>
<sequence>MRACVREMAPPVGHLLLKGLDGNTSCLRFYSPTITGAAIQEQISSTLRLPVDSLLILSGTRLVLPDTTLSADTHGFFPSCSLSVPLPGGKGGFGSLLRGAGTKAGQKKTSNFDACRDMSGRRLRHVNAEKKLKEWKAQAKERELEKVANEFLKKQAKQKEKSSESSQAMEKLEKEIFKTKEEIESAVAVGLAEAKKLGKRKVVEDDSLPPSSSKYARIWFDDVGTDEDDASDEDDESDEDDASDVDNDRQVSRGSDEELEDGPNHDKVLVCSGAEEGSRMKSENEKETKEVAECAKAESASEIRKSEEDTEGAKAEAAFENGKLEEEAERAKADSAYEIEKSGGGVLSAKVESTSEIRKSGEGSECVTAEGDVEGAVIGMERSESLDFDKFLHPSDMEVLGLERLKQELQKRGLKCGGSLAERAGRLFLLKTCALEKLDKKHFAKEKKP</sequence>
<dbReference type="InterPro" id="IPR025086">
    <property type="entry name" value="SDE2/SF3A3_SAP"/>
</dbReference>
<dbReference type="PANTHER" id="PTHR12786">
    <property type="entry name" value="SPLICING FACTOR SF3A-RELATED"/>
    <property type="match status" value="1"/>
</dbReference>
<dbReference type="GO" id="GO:0005737">
    <property type="term" value="C:cytoplasm"/>
    <property type="evidence" value="ECO:0007669"/>
    <property type="project" value="UniProtKB-SubCell"/>
</dbReference>
<feature type="compositionally biased region" description="Basic and acidic residues" evidence="10">
    <location>
        <begin position="353"/>
        <end position="362"/>
    </location>
</feature>
<evidence type="ECO:0000256" key="8">
    <source>
        <dbReference type="ARBA" id="ARBA00023306"/>
    </source>
</evidence>
<evidence type="ECO:0000256" key="2">
    <source>
        <dbReference type="ARBA" id="ARBA00004496"/>
    </source>
</evidence>
<evidence type="ECO:0000256" key="3">
    <source>
        <dbReference type="ARBA" id="ARBA00008726"/>
    </source>
</evidence>
<keyword evidence="7" id="KW-0539">Nucleus</keyword>
<comment type="subcellular location">
    <subcellularLocation>
        <location evidence="2">Cytoplasm</location>
    </subcellularLocation>
    <subcellularLocation>
        <location evidence="1">Nucleus</location>
    </subcellularLocation>
</comment>
<keyword evidence="9" id="KW-0175">Coiled coil</keyword>
<feature type="domain" description="SDE2-like" evidence="12">
    <location>
        <begin position="88"/>
        <end position="185"/>
    </location>
</feature>
<feature type="compositionally biased region" description="Basic and acidic residues" evidence="10">
    <location>
        <begin position="246"/>
        <end position="268"/>
    </location>
</feature>
<dbReference type="GO" id="GO:0006397">
    <property type="term" value="P:mRNA processing"/>
    <property type="evidence" value="ECO:0007669"/>
    <property type="project" value="UniProtKB-KW"/>
</dbReference>
<dbReference type="GO" id="GO:0008380">
    <property type="term" value="P:RNA splicing"/>
    <property type="evidence" value="ECO:0007669"/>
    <property type="project" value="UniProtKB-KW"/>
</dbReference>
<evidence type="ECO:0000313" key="13">
    <source>
        <dbReference type="EMBL" id="KAH7316170.1"/>
    </source>
</evidence>
<dbReference type="PANTHER" id="PTHR12786:SF1">
    <property type="entry name" value="SPLICING REGULATOR SDE2"/>
    <property type="match status" value="1"/>
</dbReference>
<reference evidence="13" key="1">
    <citation type="submission" date="2021-08" db="EMBL/GenBank/DDBJ databases">
        <title>WGS assembly of Ceratopteris richardii.</title>
        <authorList>
            <person name="Marchant D.B."/>
            <person name="Chen G."/>
            <person name="Jenkins J."/>
            <person name="Shu S."/>
            <person name="Leebens-Mack J."/>
            <person name="Grimwood J."/>
            <person name="Schmutz J."/>
            <person name="Soltis P."/>
            <person name="Soltis D."/>
            <person name="Chen Z.-H."/>
        </authorList>
    </citation>
    <scope>NUCLEOTIDE SEQUENCE</scope>
    <source>
        <strain evidence="13">Whitten #5841</strain>
        <tissue evidence="13">Leaf</tissue>
    </source>
</reference>
<dbReference type="AlphaFoldDB" id="A0A8T2SDQ7"/>
<gene>
    <name evidence="13" type="ORF">KP509_21G080900</name>
</gene>
<dbReference type="Proteomes" id="UP000825935">
    <property type="component" value="Chromosome 21"/>
</dbReference>
<organism evidence="13 14">
    <name type="scientific">Ceratopteris richardii</name>
    <name type="common">Triangle waterfern</name>
    <dbReference type="NCBI Taxonomy" id="49495"/>
    <lineage>
        <taxon>Eukaryota</taxon>
        <taxon>Viridiplantae</taxon>
        <taxon>Streptophyta</taxon>
        <taxon>Embryophyta</taxon>
        <taxon>Tracheophyta</taxon>
        <taxon>Polypodiopsida</taxon>
        <taxon>Polypodiidae</taxon>
        <taxon>Polypodiales</taxon>
        <taxon>Pteridineae</taxon>
        <taxon>Pteridaceae</taxon>
        <taxon>Parkerioideae</taxon>
        <taxon>Ceratopteris</taxon>
    </lineage>
</organism>
<feature type="coiled-coil region" evidence="9">
    <location>
        <begin position="125"/>
        <end position="189"/>
    </location>
</feature>
<evidence type="ECO:0008006" key="15">
    <source>
        <dbReference type="Google" id="ProtNLM"/>
    </source>
</evidence>
<dbReference type="InterPro" id="IPR051421">
    <property type="entry name" value="RNA_Proc_DNA_Dmg_Regulator"/>
</dbReference>
<dbReference type="OrthoDB" id="547031at2759"/>
<dbReference type="Pfam" id="PF22782">
    <property type="entry name" value="SDE2"/>
    <property type="match status" value="1"/>
</dbReference>
<name>A0A8T2SDQ7_CERRI</name>
<feature type="region of interest" description="Disordered" evidence="10">
    <location>
        <begin position="203"/>
        <end position="370"/>
    </location>
</feature>
<keyword evidence="6" id="KW-0508">mRNA splicing</keyword>
<dbReference type="OMA" id="CFWTGLE"/>
<evidence type="ECO:0000259" key="11">
    <source>
        <dbReference type="Pfam" id="PF13297"/>
    </source>
</evidence>
<accession>A0A8T2SDQ7</accession>
<dbReference type="InterPro" id="IPR053822">
    <property type="entry name" value="SDE2-like_dom"/>
</dbReference>
<protein>
    <recommendedName>
        <fullName evidence="15">Sde2 N-terminal ubiquitin domain-containing protein</fullName>
    </recommendedName>
</protein>
<evidence type="ECO:0000256" key="5">
    <source>
        <dbReference type="ARBA" id="ARBA00022664"/>
    </source>
</evidence>
<comment type="similarity">
    <text evidence="3">Belongs to the SDE2 family.</text>
</comment>
<comment type="caution">
    <text evidence="13">The sequence shown here is derived from an EMBL/GenBank/DDBJ whole genome shotgun (WGS) entry which is preliminary data.</text>
</comment>
<evidence type="ECO:0000256" key="4">
    <source>
        <dbReference type="ARBA" id="ARBA00022490"/>
    </source>
</evidence>
<feature type="compositionally biased region" description="Acidic residues" evidence="10">
    <location>
        <begin position="223"/>
        <end position="245"/>
    </location>
</feature>
<feature type="domain" description="SDE2/SF3A3 SAP" evidence="11">
    <location>
        <begin position="381"/>
        <end position="445"/>
    </location>
</feature>
<dbReference type="GO" id="GO:0005634">
    <property type="term" value="C:nucleus"/>
    <property type="evidence" value="ECO:0007669"/>
    <property type="project" value="UniProtKB-SubCell"/>
</dbReference>
<evidence type="ECO:0000256" key="10">
    <source>
        <dbReference type="SAM" id="MobiDB-lite"/>
    </source>
</evidence>
<feature type="compositionally biased region" description="Basic and acidic residues" evidence="10">
    <location>
        <begin position="322"/>
        <end position="341"/>
    </location>
</feature>
<evidence type="ECO:0000259" key="12">
    <source>
        <dbReference type="Pfam" id="PF22782"/>
    </source>
</evidence>